<feature type="compositionally biased region" description="Basic residues" evidence="1">
    <location>
        <begin position="398"/>
        <end position="416"/>
    </location>
</feature>
<dbReference type="AlphaFoldDB" id="A0A6C0JPH2"/>
<reference evidence="2" key="1">
    <citation type="journal article" date="2020" name="Nature">
        <title>Giant virus diversity and host interactions through global metagenomics.</title>
        <authorList>
            <person name="Schulz F."/>
            <person name="Roux S."/>
            <person name="Paez-Espino D."/>
            <person name="Jungbluth S."/>
            <person name="Walsh D.A."/>
            <person name="Denef V.J."/>
            <person name="McMahon K.D."/>
            <person name="Konstantinidis K.T."/>
            <person name="Eloe-Fadrosh E.A."/>
            <person name="Kyrpides N.C."/>
            <person name="Woyke T."/>
        </authorList>
    </citation>
    <scope>NUCLEOTIDE SEQUENCE</scope>
    <source>
        <strain evidence="2">GVMAG-M-3300027747-57</strain>
    </source>
</reference>
<protein>
    <submittedName>
        <fullName evidence="2">Uncharacterized protein</fullName>
    </submittedName>
</protein>
<feature type="region of interest" description="Disordered" evidence="1">
    <location>
        <begin position="390"/>
        <end position="416"/>
    </location>
</feature>
<proteinExistence type="predicted"/>
<organism evidence="2">
    <name type="scientific">viral metagenome</name>
    <dbReference type="NCBI Taxonomy" id="1070528"/>
    <lineage>
        <taxon>unclassified sequences</taxon>
        <taxon>metagenomes</taxon>
        <taxon>organismal metagenomes</taxon>
    </lineage>
</organism>
<evidence type="ECO:0000256" key="1">
    <source>
        <dbReference type="SAM" id="MobiDB-lite"/>
    </source>
</evidence>
<accession>A0A6C0JPH2</accession>
<dbReference type="EMBL" id="MN740431">
    <property type="protein sequence ID" value="QHU06327.1"/>
    <property type="molecule type" value="Genomic_DNA"/>
</dbReference>
<name>A0A6C0JPH2_9ZZZZ</name>
<sequence>MSAFISTQTDIDGINIDGINFRINKIGYSKIGNSEKTGLYKTVEIISYGEEEGTYTFKVYASNSELGMWRYCFIYSNLFYKGNPNKKFKDGKLTYTPDYTQTTLIHLDLQKYINNYIKNKEFITELPSCISADRWCNISPDRPKKSRPKGFENCDISSGKRQILEEPFSRWQSFLECGHTEHISIYRFYILKDRIKKNFISLNKKNKIKYENNPTGINKAISDEFESLYNLESIEIIDEDYENNFRGVINSNGMIVKAVLIRKTPIEGGKTNTVHLYFLVVKLDKVNSKNPGDLLEKICSRESHFMPILLTVPEAKCNFMGLYDQYIPSGSFMCKLFDYNKQSTKEERSLGQVDYYSYIGDRYNGIFPYKNINVNLCSIPPTINIISASSSLGGQKPRTYKKNVKKPHKKNITRRK</sequence>
<evidence type="ECO:0000313" key="2">
    <source>
        <dbReference type="EMBL" id="QHU06327.1"/>
    </source>
</evidence>